<evidence type="ECO:0000259" key="2">
    <source>
        <dbReference type="Pfam" id="PF08522"/>
    </source>
</evidence>
<dbReference type="InterPro" id="IPR000421">
    <property type="entry name" value="FA58C"/>
</dbReference>
<feature type="domain" description="F5/8 type C" evidence="1">
    <location>
        <begin position="316"/>
        <end position="441"/>
    </location>
</feature>
<dbReference type="Pfam" id="PF08522">
    <property type="entry name" value="BT_3987-like_N"/>
    <property type="match status" value="2"/>
</dbReference>
<dbReference type="Pfam" id="PF00754">
    <property type="entry name" value="F5_F8_type_C"/>
    <property type="match status" value="1"/>
</dbReference>
<dbReference type="Gene3D" id="2.60.120.260">
    <property type="entry name" value="Galactose-binding domain-like"/>
    <property type="match status" value="1"/>
</dbReference>
<evidence type="ECO:0000259" key="1">
    <source>
        <dbReference type="Pfam" id="PF00754"/>
    </source>
</evidence>
<dbReference type="InterPro" id="IPR013728">
    <property type="entry name" value="BT_3987-like_N"/>
</dbReference>
<comment type="caution">
    <text evidence="3">The sequence shown here is derived from an EMBL/GenBank/DDBJ whole genome shotgun (WGS) entry which is preliminary data.</text>
</comment>
<keyword evidence="4" id="KW-1185">Reference proteome</keyword>
<proteinExistence type="predicted"/>
<sequence length="446" mass="49058">MKNILIISFLFSLGVAFTACEDNKGEFLSDYSTILYFRNNGEIPVSLYKTGEDGDYQLVINKSGSDLGSITEVEIEVSDDVLANYNAQNGTGYVKLPDNCYQIAEDRVEFGADNLYKHVNVAFKTDIIFSLPAEVKYALPVSLKNSKDSINAEKSQMILVPTVSIPSVYFSQTGYVSNSFTDEGAQQAKFTLPVTMPLTNKWTFDCKVEVDQALLDEYNKKNDTNYSLLPKDAYMLSGDGVVGFTPDSSLVNLEITVDRTTLEYGNYVLPLRLANCTQEYFVIDSGKNACLYGISYVPDESKLKKVELTADMLSSNAVEPSEGSLANLLDGDVETYFHSAWSVAVEGSHYLQVALPAETTVFNFYYTTRSANGSAAPAKIIIEGSLDGVSFNKISTLTDGLPTGGKETYNSKIMVGKPFKIIRFSVPENATGGNFFVWSEFGMKVF</sequence>
<dbReference type="InterPro" id="IPR008979">
    <property type="entry name" value="Galactose-bd-like_sf"/>
</dbReference>
<dbReference type="PROSITE" id="PS51257">
    <property type="entry name" value="PROKAR_LIPOPROTEIN"/>
    <property type="match status" value="1"/>
</dbReference>
<feature type="domain" description="BT-3987-like N-terminal" evidence="2">
    <location>
        <begin position="168"/>
        <end position="275"/>
    </location>
</feature>
<dbReference type="Gene3D" id="2.60.40.1740">
    <property type="entry name" value="hypothetical protein (bacova_03559)"/>
    <property type="match status" value="2"/>
</dbReference>
<evidence type="ECO:0000313" key="4">
    <source>
        <dbReference type="Proteomes" id="UP000644010"/>
    </source>
</evidence>
<accession>A0ABR7DXD2</accession>
<protein>
    <submittedName>
        <fullName evidence="3">DUF1735 domain-containing protein</fullName>
    </submittedName>
</protein>
<organism evidence="3 4">
    <name type="scientific">Parabacteroides segnis</name>
    <dbReference type="NCBI Taxonomy" id="2763058"/>
    <lineage>
        <taxon>Bacteria</taxon>
        <taxon>Pseudomonadati</taxon>
        <taxon>Bacteroidota</taxon>
        <taxon>Bacteroidia</taxon>
        <taxon>Bacteroidales</taxon>
        <taxon>Tannerellaceae</taxon>
        <taxon>Parabacteroides</taxon>
    </lineage>
</organism>
<name>A0ABR7DXD2_9BACT</name>
<dbReference type="SUPFAM" id="SSF49785">
    <property type="entry name" value="Galactose-binding domain-like"/>
    <property type="match status" value="1"/>
</dbReference>
<reference evidence="3 4" key="1">
    <citation type="submission" date="2020-08" db="EMBL/GenBank/DDBJ databases">
        <title>Genome public.</title>
        <authorList>
            <person name="Liu C."/>
            <person name="Sun Q."/>
        </authorList>
    </citation>
    <scope>NUCLEOTIDE SEQUENCE [LARGE SCALE GENOMIC DNA]</scope>
    <source>
        <strain evidence="3 4">BX2</strain>
    </source>
</reference>
<dbReference type="Proteomes" id="UP000644010">
    <property type="component" value="Unassembled WGS sequence"/>
</dbReference>
<feature type="domain" description="BT-3987-like N-terminal" evidence="2">
    <location>
        <begin position="32"/>
        <end position="149"/>
    </location>
</feature>
<dbReference type="EMBL" id="JACOOI010000001">
    <property type="protein sequence ID" value="MBC5641563.1"/>
    <property type="molecule type" value="Genomic_DNA"/>
</dbReference>
<gene>
    <name evidence="3" type="ORF">H8S77_01495</name>
</gene>
<dbReference type="RefSeq" id="WP_186958018.1">
    <property type="nucleotide sequence ID" value="NZ_JACOOI010000001.1"/>
</dbReference>
<evidence type="ECO:0000313" key="3">
    <source>
        <dbReference type="EMBL" id="MBC5641563.1"/>
    </source>
</evidence>